<evidence type="ECO:0008006" key="4">
    <source>
        <dbReference type="Google" id="ProtNLM"/>
    </source>
</evidence>
<organism evidence="2 3">
    <name type="scientific">Stappia indica</name>
    <dbReference type="NCBI Taxonomy" id="538381"/>
    <lineage>
        <taxon>Bacteria</taxon>
        <taxon>Pseudomonadati</taxon>
        <taxon>Pseudomonadota</taxon>
        <taxon>Alphaproteobacteria</taxon>
        <taxon>Hyphomicrobiales</taxon>
        <taxon>Stappiaceae</taxon>
        <taxon>Stappia</taxon>
    </lineage>
</organism>
<dbReference type="Proteomes" id="UP000219331">
    <property type="component" value="Unassembled WGS sequence"/>
</dbReference>
<dbReference type="RefSeq" id="WP_097176365.1">
    <property type="nucleotide sequence ID" value="NZ_OBML01000013.1"/>
</dbReference>
<evidence type="ECO:0000256" key="1">
    <source>
        <dbReference type="SAM" id="MobiDB-lite"/>
    </source>
</evidence>
<keyword evidence="3" id="KW-1185">Reference proteome</keyword>
<feature type="compositionally biased region" description="Polar residues" evidence="1">
    <location>
        <begin position="101"/>
        <end position="113"/>
    </location>
</feature>
<gene>
    <name evidence="2" type="ORF">SAMN05421512_113183</name>
</gene>
<dbReference type="InterPro" id="IPR021880">
    <property type="entry name" value="DUF3489"/>
</dbReference>
<evidence type="ECO:0000313" key="3">
    <source>
        <dbReference type="Proteomes" id="UP000219331"/>
    </source>
</evidence>
<accession>A0A285TNQ2</accession>
<feature type="region of interest" description="Disordered" evidence="1">
    <location>
        <begin position="87"/>
        <end position="127"/>
    </location>
</feature>
<name>A0A285TNQ2_9HYPH</name>
<dbReference type="EMBL" id="OBML01000013">
    <property type="protein sequence ID" value="SOC24239.1"/>
    <property type="molecule type" value="Genomic_DNA"/>
</dbReference>
<evidence type="ECO:0000313" key="2">
    <source>
        <dbReference type="EMBL" id="SOC24239.1"/>
    </source>
</evidence>
<protein>
    <recommendedName>
        <fullName evidence="4">DUF3489 domain-containing protein</fullName>
    </recommendedName>
</protein>
<dbReference type="Pfam" id="PF11994">
    <property type="entry name" value="DUF3489"/>
    <property type="match status" value="1"/>
</dbReference>
<dbReference type="AlphaFoldDB" id="A0A285TNQ2"/>
<proteinExistence type="predicted"/>
<reference evidence="2 3" key="1">
    <citation type="submission" date="2017-08" db="EMBL/GenBank/DDBJ databases">
        <authorList>
            <person name="de Groot N.N."/>
        </authorList>
    </citation>
    <scope>NUCLEOTIDE SEQUENCE [LARGE SCALE GENOMIC DNA]</scope>
    <source>
        <strain evidence="2 3">USBA 352</strain>
    </source>
</reference>
<dbReference type="OrthoDB" id="7206991at2"/>
<sequence>MTKLSDTQALILSAAAQRPGHIALPLPESLRGGAAAKVVGAMLAKGFLQEVDADMRKGEPVWRETGDGHGTTLVATDAGLAAIGIEPEDANPAPAGATDAPTEQSAPDTSTATEAAPKTRTPREGTKQATLIAMLRAPDGATIEEIMAATGWQSHTVRGAMAGALKKKLGLEVTSEKVNGRGRVYRSLAKI</sequence>